<gene>
    <name evidence="1" type="ORF">KUTeg_019647</name>
</gene>
<evidence type="ECO:0008006" key="3">
    <source>
        <dbReference type="Google" id="ProtNLM"/>
    </source>
</evidence>
<name>A0ABQ9EHC6_TEGGR</name>
<sequence length="106" mass="12880">MTIRHLKRILRKLNLRRRPIQYSPTQDVVNIIREECNVSGQCVGYRTMWKRLIRDYGLAVKRNDVMKIMQQIFPNATEERKAHRLKRRMYTLKGPNYKPIMFTKIF</sequence>
<dbReference type="EMBL" id="JARBDR010000917">
    <property type="protein sequence ID" value="KAJ8303251.1"/>
    <property type="molecule type" value="Genomic_DNA"/>
</dbReference>
<proteinExistence type="predicted"/>
<evidence type="ECO:0000313" key="1">
    <source>
        <dbReference type="EMBL" id="KAJ8303251.1"/>
    </source>
</evidence>
<comment type="caution">
    <text evidence="1">The sequence shown here is derived from an EMBL/GenBank/DDBJ whole genome shotgun (WGS) entry which is preliminary data.</text>
</comment>
<keyword evidence="2" id="KW-1185">Reference proteome</keyword>
<dbReference type="PANTHER" id="PTHR46177:SF1">
    <property type="entry name" value="INTEGRASE CATALYTIC DOMAIN-CONTAINING PROTEIN"/>
    <property type="match status" value="1"/>
</dbReference>
<dbReference type="Proteomes" id="UP001217089">
    <property type="component" value="Unassembled WGS sequence"/>
</dbReference>
<protein>
    <recommendedName>
        <fullName evidence="3">HTH-like domain-containing protein</fullName>
    </recommendedName>
</protein>
<organism evidence="1 2">
    <name type="scientific">Tegillarca granosa</name>
    <name type="common">Malaysian cockle</name>
    <name type="synonym">Anadara granosa</name>
    <dbReference type="NCBI Taxonomy" id="220873"/>
    <lineage>
        <taxon>Eukaryota</taxon>
        <taxon>Metazoa</taxon>
        <taxon>Spiralia</taxon>
        <taxon>Lophotrochozoa</taxon>
        <taxon>Mollusca</taxon>
        <taxon>Bivalvia</taxon>
        <taxon>Autobranchia</taxon>
        <taxon>Pteriomorphia</taxon>
        <taxon>Arcoida</taxon>
        <taxon>Arcoidea</taxon>
        <taxon>Arcidae</taxon>
        <taxon>Tegillarca</taxon>
    </lineage>
</organism>
<accession>A0ABQ9EHC6</accession>
<reference evidence="1 2" key="1">
    <citation type="submission" date="2022-12" db="EMBL/GenBank/DDBJ databases">
        <title>Chromosome-level genome of Tegillarca granosa.</title>
        <authorList>
            <person name="Kim J."/>
        </authorList>
    </citation>
    <scope>NUCLEOTIDE SEQUENCE [LARGE SCALE GENOMIC DNA]</scope>
    <source>
        <strain evidence="1">Teg-2019</strain>
        <tissue evidence="1">Adductor muscle</tissue>
    </source>
</reference>
<dbReference type="PANTHER" id="PTHR46177">
    <property type="entry name" value="INTEGRASE CATALYTIC DOMAIN-CONTAINING PROTEIN"/>
    <property type="match status" value="1"/>
</dbReference>
<evidence type="ECO:0000313" key="2">
    <source>
        <dbReference type="Proteomes" id="UP001217089"/>
    </source>
</evidence>